<proteinExistence type="predicted"/>
<name>A0A9N8V6X5_9GLOM</name>
<feature type="domain" description="Protein kinase" evidence="7">
    <location>
        <begin position="203"/>
        <end position="429"/>
    </location>
</feature>
<dbReference type="AlphaFoldDB" id="A0A9N8V6X5"/>
<dbReference type="OrthoDB" id="2307923at2759"/>
<dbReference type="Proteomes" id="UP000789706">
    <property type="component" value="Unassembled WGS sequence"/>
</dbReference>
<dbReference type="CDD" id="cd05117">
    <property type="entry name" value="STKc_CAMK"/>
    <property type="match status" value="1"/>
</dbReference>
<dbReference type="EMBL" id="CAJVPK010000084">
    <property type="protein sequence ID" value="CAG8445208.1"/>
    <property type="molecule type" value="Genomic_DNA"/>
</dbReference>
<dbReference type="GO" id="GO:0004674">
    <property type="term" value="F:protein serine/threonine kinase activity"/>
    <property type="evidence" value="ECO:0007669"/>
    <property type="project" value="UniProtKB-KW"/>
</dbReference>
<dbReference type="InterPro" id="IPR017441">
    <property type="entry name" value="Protein_kinase_ATP_BS"/>
</dbReference>
<evidence type="ECO:0000256" key="4">
    <source>
        <dbReference type="ARBA" id="ARBA00022777"/>
    </source>
</evidence>
<keyword evidence="4" id="KW-0418">Kinase</keyword>
<evidence type="ECO:0000256" key="6">
    <source>
        <dbReference type="PROSITE-ProRule" id="PRU10141"/>
    </source>
</evidence>
<keyword evidence="3 6" id="KW-0547">Nucleotide-binding</keyword>
<sequence length="501" mass="57363">MSIDLRRFIERLTSVYTAPNEFQESRFLLILKSNVPVGEDLWIAYKKRTATSLKPYDEKLARQQWENSPTSSCGMDAFITLLNPESYNSVLFECLAEVVTPSRELVIRWMAPNLRRFSKYIPSQNMWLCDQKRMGPEYMNRDVSEMYLRQGICECVDVLRQFNGREEVINVALGVLESLEMPLYLKKDEEDFVIPSELEKNYEISKKVLGTGSFAVVKECTNKQTGENYAVKIISKRVIRGKEQMLSTELEILKSIKHPNLVSLYDLYESKNGVYIVTDLAKGGELFSQLLLKGSYTERDAASLVRNILEGVAYLHDHEIVHRDLKPENLLFKDESDDAILMITDFGLSKILKSQDEILMTACGTPGYVAPEVLLQIGHGKPVDLWSLGIIVYTMLCGYTPFYDFIDNLLTYDSSKRITAREALKHPWFSKANNVNIIETVRTNFAPKDLFKRAFDIVKGVNRLRKPITDNPDEGDDKKASSKIATGQQKMINEIFEDIKF</sequence>
<comment type="caution">
    <text evidence="8">The sequence shown here is derived from an EMBL/GenBank/DDBJ whole genome shotgun (WGS) entry which is preliminary data.</text>
</comment>
<dbReference type="PROSITE" id="PS00107">
    <property type="entry name" value="PROTEIN_KINASE_ATP"/>
    <property type="match status" value="1"/>
</dbReference>
<keyword evidence="5 6" id="KW-0067">ATP-binding</keyword>
<evidence type="ECO:0000313" key="8">
    <source>
        <dbReference type="EMBL" id="CAG8445208.1"/>
    </source>
</evidence>
<feature type="binding site" evidence="6">
    <location>
        <position position="232"/>
    </location>
    <ligand>
        <name>ATP</name>
        <dbReference type="ChEBI" id="CHEBI:30616"/>
    </ligand>
</feature>
<dbReference type="SUPFAM" id="SSF56112">
    <property type="entry name" value="Protein kinase-like (PK-like)"/>
    <property type="match status" value="1"/>
</dbReference>
<keyword evidence="1" id="KW-0723">Serine/threonine-protein kinase</keyword>
<dbReference type="PROSITE" id="PS50011">
    <property type="entry name" value="PROTEIN_KINASE_DOM"/>
    <property type="match status" value="1"/>
</dbReference>
<evidence type="ECO:0000256" key="2">
    <source>
        <dbReference type="ARBA" id="ARBA00022679"/>
    </source>
</evidence>
<evidence type="ECO:0000313" key="9">
    <source>
        <dbReference type="Proteomes" id="UP000789706"/>
    </source>
</evidence>
<accession>A0A9N8V6X5</accession>
<dbReference type="FunFam" id="3.30.200.20:FF:000315">
    <property type="entry name" value="Calcium-dependent protein kinase 3"/>
    <property type="match status" value="1"/>
</dbReference>
<organism evidence="8 9">
    <name type="scientific">Diversispora eburnea</name>
    <dbReference type="NCBI Taxonomy" id="1213867"/>
    <lineage>
        <taxon>Eukaryota</taxon>
        <taxon>Fungi</taxon>
        <taxon>Fungi incertae sedis</taxon>
        <taxon>Mucoromycota</taxon>
        <taxon>Glomeromycotina</taxon>
        <taxon>Glomeromycetes</taxon>
        <taxon>Diversisporales</taxon>
        <taxon>Diversisporaceae</taxon>
        <taxon>Diversispora</taxon>
    </lineage>
</organism>
<dbReference type="InterPro" id="IPR000719">
    <property type="entry name" value="Prot_kinase_dom"/>
</dbReference>
<evidence type="ECO:0000259" key="7">
    <source>
        <dbReference type="PROSITE" id="PS50011"/>
    </source>
</evidence>
<evidence type="ECO:0000256" key="1">
    <source>
        <dbReference type="ARBA" id="ARBA00022527"/>
    </source>
</evidence>
<dbReference type="Pfam" id="PF00069">
    <property type="entry name" value="Pkinase"/>
    <property type="match status" value="1"/>
</dbReference>
<keyword evidence="9" id="KW-1185">Reference proteome</keyword>
<dbReference type="GO" id="GO:0005524">
    <property type="term" value="F:ATP binding"/>
    <property type="evidence" value="ECO:0007669"/>
    <property type="project" value="UniProtKB-UniRule"/>
</dbReference>
<reference evidence="8" key="1">
    <citation type="submission" date="2021-06" db="EMBL/GenBank/DDBJ databases">
        <authorList>
            <person name="Kallberg Y."/>
            <person name="Tangrot J."/>
            <person name="Rosling A."/>
        </authorList>
    </citation>
    <scope>NUCLEOTIDE SEQUENCE</scope>
    <source>
        <strain evidence="8">AZ414A</strain>
    </source>
</reference>
<evidence type="ECO:0000256" key="5">
    <source>
        <dbReference type="ARBA" id="ARBA00022840"/>
    </source>
</evidence>
<dbReference type="InterPro" id="IPR011009">
    <property type="entry name" value="Kinase-like_dom_sf"/>
</dbReference>
<dbReference type="PANTHER" id="PTHR24347">
    <property type="entry name" value="SERINE/THREONINE-PROTEIN KINASE"/>
    <property type="match status" value="1"/>
</dbReference>
<dbReference type="SMART" id="SM00220">
    <property type="entry name" value="S_TKc"/>
    <property type="match status" value="1"/>
</dbReference>
<dbReference type="PROSITE" id="PS00108">
    <property type="entry name" value="PROTEIN_KINASE_ST"/>
    <property type="match status" value="1"/>
</dbReference>
<evidence type="ECO:0000256" key="3">
    <source>
        <dbReference type="ARBA" id="ARBA00022741"/>
    </source>
</evidence>
<dbReference type="InterPro" id="IPR008271">
    <property type="entry name" value="Ser/Thr_kinase_AS"/>
</dbReference>
<dbReference type="FunFam" id="1.10.510.10:FF:000571">
    <property type="entry name" value="Maternal embryonic leucine zipper kinase"/>
    <property type="match status" value="1"/>
</dbReference>
<keyword evidence="2" id="KW-0808">Transferase</keyword>
<protein>
    <submittedName>
        <fullName evidence="8">4961_t:CDS:1</fullName>
    </submittedName>
</protein>
<gene>
    <name evidence="8" type="ORF">DEBURN_LOCUS1745</name>
</gene>
<dbReference type="Gene3D" id="1.10.510.10">
    <property type="entry name" value="Transferase(Phosphotransferase) domain 1"/>
    <property type="match status" value="1"/>
</dbReference>